<name>U1LMW8_9MICO</name>
<evidence type="ECO:0000313" key="6">
    <source>
        <dbReference type="Proteomes" id="UP000016462"/>
    </source>
</evidence>
<dbReference type="PANTHER" id="PTHR33164">
    <property type="entry name" value="TRANSCRIPTIONAL REGULATOR, MARR FAMILY"/>
    <property type="match status" value="1"/>
</dbReference>
<dbReference type="InterPro" id="IPR023187">
    <property type="entry name" value="Tscrpt_reg_MarR-type_CS"/>
</dbReference>
<dbReference type="PROSITE" id="PS01117">
    <property type="entry name" value="HTH_MARR_1"/>
    <property type="match status" value="1"/>
</dbReference>
<dbReference type="Gene3D" id="1.10.10.10">
    <property type="entry name" value="Winged helix-like DNA-binding domain superfamily/Winged helix DNA-binding domain"/>
    <property type="match status" value="1"/>
</dbReference>
<protein>
    <recommendedName>
        <fullName evidence="4">HTH marR-type domain-containing protein</fullName>
    </recommendedName>
</protein>
<dbReference type="Pfam" id="PF01047">
    <property type="entry name" value="MarR"/>
    <property type="match status" value="1"/>
</dbReference>
<dbReference type="EMBL" id="ASHR01000035">
    <property type="protein sequence ID" value="ERG63272.1"/>
    <property type="molecule type" value="Genomic_DNA"/>
</dbReference>
<gene>
    <name evidence="5" type="ORF">L332_02240</name>
</gene>
<dbReference type="GO" id="GO:0003700">
    <property type="term" value="F:DNA-binding transcription factor activity"/>
    <property type="evidence" value="ECO:0007669"/>
    <property type="project" value="InterPro"/>
</dbReference>
<dbReference type="AlphaFoldDB" id="U1LMW8"/>
<evidence type="ECO:0000256" key="2">
    <source>
        <dbReference type="ARBA" id="ARBA00023125"/>
    </source>
</evidence>
<keyword evidence="3" id="KW-0804">Transcription</keyword>
<keyword evidence="6" id="KW-1185">Reference proteome</keyword>
<accession>U1LMW8</accession>
<organism evidence="5 6">
    <name type="scientific">Agrococcus pavilionensis RW1</name>
    <dbReference type="NCBI Taxonomy" id="1330458"/>
    <lineage>
        <taxon>Bacteria</taxon>
        <taxon>Bacillati</taxon>
        <taxon>Actinomycetota</taxon>
        <taxon>Actinomycetes</taxon>
        <taxon>Micrococcales</taxon>
        <taxon>Microbacteriaceae</taxon>
        <taxon>Agrococcus</taxon>
    </lineage>
</organism>
<evidence type="ECO:0000256" key="1">
    <source>
        <dbReference type="ARBA" id="ARBA00023015"/>
    </source>
</evidence>
<dbReference type="InterPro" id="IPR036388">
    <property type="entry name" value="WH-like_DNA-bd_sf"/>
</dbReference>
<dbReference type="SUPFAM" id="SSF46785">
    <property type="entry name" value="Winged helix' DNA-binding domain"/>
    <property type="match status" value="1"/>
</dbReference>
<dbReference type="PANTHER" id="PTHR33164:SF101">
    <property type="entry name" value="TRANSCRIPTIONAL REPRESSOR MPRA"/>
    <property type="match status" value="1"/>
</dbReference>
<comment type="caution">
    <text evidence="5">The sequence shown here is derived from an EMBL/GenBank/DDBJ whole genome shotgun (WGS) entry which is preliminary data.</text>
</comment>
<dbReference type="InterPro" id="IPR039422">
    <property type="entry name" value="MarR/SlyA-like"/>
</dbReference>
<dbReference type="InterPro" id="IPR036390">
    <property type="entry name" value="WH_DNA-bd_sf"/>
</dbReference>
<keyword evidence="1" id="KW-0805">Transcription regulation</keyword>
<evidence type="ECO:0000256" key="3">
    <source>
        <dbReference type="ARBA" id="ARBA00023163"/>
    </source>
</evidence>
<dbReference type="Proteomes" id="UP000016462">
    <property type="component" value="Unassembled WGS sequence"/>
</dbReference>
<dbReference type="InterPro" id="IPR000835">
    <property type="entry name" value="HTH_MarR-typ"/>
</dbReference>
<keyword evidence="2" id="KW-0238">DNA-binding</keyword>
<proteinExistence type="predicted"/>
<feature type="domain" description="HTH marR-type" evidence="4">
    <location>
        <begin position="36"/>
        <end position="169"/>
    </location>
</feature>
<dbReference type="GO" id="GO:0006950">
    <property type="term" value="P:response to stress"/>
    <property type="evidence" value="ECO:0007669"/>
    <property type="project" value="TreeGrafter"/>
</dbReference>
<evidence type="ECO:0000313" key="5">
    <source>
        <dbReference type="EMBL" id="ERG63272.1"/>
    </source>
</evidence>
<dbReference type="GO" id="GO:0003677">
    <property type="term" value="F:DNA binding"/>
    <property type="evidence" value="ECO:0007669"/>
    <property type="project" value="UniProtKB-KW"/>
</dbReference>
<evidence type="ECO:0000259" key="4">
    <source>
        <dbReference type="PROSITE" id="PS50995"/>
    </source>
</evidence>
<dbReference type="PROSITE" id="PS50995">
    <property type="entry name" value="HTH_MARR_2"/>
    <property type="match status" value="1"/>
</dbReference>
<dbReference type="SMART" id="SM00347">
    <property type="entry name" value="HTH_MARR"/>
    <property type="match status" value="1"/>
</dbReference>
<reference evidence="5 6" key="1">
    <citation type="journal article" date="2013" name="Genome Announc.">
        <title>First draft genome sequence from a member of the genus agrococcus, isolated from modern microbialites.</title>
        <authorList>
            <person name="White R.A.III."/>
            <person name="Grassa C.J."/>
            <person name="Suttle C.A."/>
        </authorList>
    </citation>
    <scope>NUCLEOTIDE SEQUENCE [LARGE SCALE GENOMIC DNA]</scope>
    <source>
        <strain evidence="5 6">RW1</strain>
    </source>
</reference>
<sequence>MIEEEEPMPHRPMPMDPIAEARRQWIEHGWTDAVPGMTLVTSVNRAQQLLVAPVEATLRPFSLSFARFEVLRLLAFTRDGRLPMKSAVKRLQVHSTSVTSTVDRLVRDGLVMREQHPTDGRATVLAITDAGRELVERATVALNERAFTGLDIDEDDAAELVRLIARMRKRAGDFEDPRPVAEPL</sequence>